<dbReference type="PANTHER" id="PTHR11439:SF455">
    <property type="entry name" value="RLK (RECEPTOR-LIKE PROTEIN KINASE) 8, PUTATIVE-RELATED"/>
    <property type="match status" value="1"/>
</dbReference>
<dbReference type="SUPFAM" id="SSF56672">
    <property type="entry name" value="DNA/RNA polymerases"/>
    <property type="match status" value="1"/>
</dbReference>
<reference evidence="2 3" key="1">
    <citation type="journal article" date="2021" name="bioRxiv">
        <title>The Gossypium anomalum genome as a resource for cotton improvement and evolutionary analysis of hybrid incompatibility.</title>
        <authorList>
            <person name="Grover C.E."/>
            <person name="Yuan D."/>
            <person name="Arick M.A."/>
            <person name="Miller E.R."/>
            <person name="Hu G."/>
            <person name="Peterson D.G."/>
            <person name="Wendel J.F."/>
            <person name="Udall J.A."/>
        </authorList>
    </citation>
    <scope>NUCLEOTIDE SEQUENCE [LARGE SCALE GENOMIC DNA]</scope>
    <source>
        <strain evidence="2">JFW-Udall</strain>
        <tissue evidence="2">Leaf</tissue>
    </source>
</reference>
<dbReference type="EMBL" id="JAHUZN010000007">
    <property type="protein sequence ID" value="KAG8488866.1"/>
    <property type="molecule type" value="Genomic_DNA"/>
</dbReference>
<comment type="caution">
    <text evidence="2">The sequence shown here is derived from an EMBL/GenBank/DDBJ whole genome shotgun (WGS) entry which is preliminary data.</text>
</comment>
<keyword evidence="3" id="KW-1185">Reference proteome</keyword>
<dbReference type="PANTHER" id="PTHR11439">
    <property type="entry name" value="GAG-POL-RELATED RETROTRANSPOSON"/>
    <property type="match status" value="1"/>
</dbReference>
<dbReference type="InterPro" id="IPR013103">
    <property type="entry name" value="RVT_2"/>
</dbReference>
<evidence type="ECO:0000259" key="1">
    <source>
        <dbReference type="Pfam" id="PF07727"/>
    </source>
</evidence>
<dbReference type="Pfam" id="PF07727">
    <property type="entry name" value="RVT_2"/>
    <property type="match status" value="1"/>
</dbReference>
<name>A0A8J5Z0H5_9ROSI</name>
<feature type="domain" description="Reverse transcriptase Ty1/copia-type" evidence="1">
    <location>
        <begin position="50"/>
        <end position="296"/>
    </location>
</feature>
<organism evidence="2 3">
    <name type="scientific">Gossypium anomalum</name>
    <dbReference type="NCBI Taxonomy" id="47600"/>
    <lineage>
        <taxon>Eukaryota</taxon>
        <taxon>Viridiplantae</taxon>
        <taxon>Streptophyta</taxon>
        <taxon>Embryophyta</taxon>
        <taxon>Tracheophyta</taxon>
        <taxon>Spermatophyta</taxon>
        <taxon>Magnoliopsida</taxon>
        <taxon>eudicotyledons</taxon>
        <taxon>Gunneridae</taxon>
        <taxon>Pentapetalae</taxon>
        <taxon>rosids</taxon>
        <taxon>malvids</taxon>
        <taxon>Malvales</taxon>
        <taxon>Malvaceae</taxon>
        <taxon>Malvoideae</taxon>
        <taxon>Gossypium</taxon>
    </lineage>
</organism>
<accession>A0A8J5Z0H5</accession>
<dbReference type="InterPro" id="IPR043502">
    <property type="entry name" value="DNA/RNA_pol_sf"/>
</dbReference>
<proteinExistence type="predicted"/>
<protein>
    <recommendedName>
        <fullName evidence="1">Reverse transcriptase Ty1/copia-type domain-containing protein</fullName>
    </recommendedName>
</protein>
<evidence type="ECO:0000313" key="2">
    <source>
        <dbReference type="EMBL" id="KAG8488866.1"/>
    </source>
</evidence>
<dbReference type="OrthoDB" id="997331at2759"/>
<dbReference type="Proteomes" id="UP000701853">
    <property type="component" value="Chromosome 7"/>
</dbReference>
<evidence type="ECO:0000313" key="3">
    <source>
        <dbReference type="Proteomes" id="UP000701853"/>
    </source>
</evidence>
<dbReference type="AlphaFoldDB" id="A0A8J5Z0H5"/>
<sequence>MVTRSKAGIFKPKALTVTTPDFEPVSIDEALAHPDWKLAVQAEYDALLTNSTWELSPLPPGRKVIGCKWLFKVKKNPDGTIERRKARLVAKGCSQVPGCDFQETFSPVVKSTTIRLILSIAVSRGWHLWQVDINNDFLNGDLTDEVFMQQPPGFVQHGSNSKKLVCRLTKALYCLRQAPCAWFNKLKEFLVSTGFVLSKSDASLFVKVTSKFTLYVIVYVDDIVISGSAIDEINLFVQQLHNQFALKDMGNLYYFLGIKVSRSSSGSLHLCQQKYVRELLGRSSMTNAKGVHTPMVSSSMLSKDKGEPLADPIEYHSLAGALQYVVLTRPNIAYAVNQVCQFMHEPTTVHIYTL</sequence>
<gene>
    <name evidence="2" type="ORF">CXB51_016760</name>
</gene>